<feature type="compositionally biased region" description="Basic residues" evidence="1">
    <location>
        <begin position="243"/>
        <end position="264"/>
    </location>
</feature>
<evidence type="ECO:0000256" key="1">
    <source>
        <dbReference type="SAM" id="MobiDB-lite"/>
    </source>
</evidence>
<feature type="domain" description="PNT" evidence="2">
    <location>
        <begin position="65"/>
        <end position="161"/>
    </location>
</feature>
<organism evidence="3 4">
    <name type="scientific">Leptidea sinapis</name>
    <dbReference type="NCBI Taxonomy" id="189913"/>
    <lineage>
        <taxon>Eukaryota</taxon>
        <taxon>Metazoa</taxon>
        <taxon>Ecdysozoa</taxon>
        <taxon>Arthropoda</taxon>
        <taxon>Hexapoda</taxon>
        <taxon>Insecta</taxon>
        <taxon>Pterygota</taxon>
        <taxon>Neoptera</taxon>
        <taxon>Endopterygota</taxon>
        <taxon>Lepidoptera</taxon>
        <taxon>Glossata</taxon>
        <taxon>Ditrysia</taxon>
        <taxon>Papilionoidea</taxon>
        <taxon>Pieridae</taxon>
        <taxon>Dismorphiinae</taxon>
        <taxon>Leptidea</taxon>
    </lineage>
</organism>
<dbReference type="GO" id="GO:0043565">
    <property type="term" value="F:sequence-specific DNA binding"/>
    <property type="evidence" value="ECO:0007669"/>
    <property type="project" value="InterPro"/>
</dbReference>
<accession>A0A5E4PYW8</accession>
<proteinExistence type="predicted"/>
<name>A0A5E4PYW8_9NEOP</name>
<feature type="region of interest" description="Disordered" evidence="1">
    <location>
        <begin position="210"/>
        <end position="264"/>
    </location>
</feature>
<sequence>MIDYARPYDANISEFYQLPNSPAPARLDDFQVFKKNHITYTYGSYYNTYDVLAEPEVEATANVYHNLVNSRDYYNDSWKYKTVVEWNADDTISWLSDCAVSHGFFEYDIPYYNFRIPGIDLRNLRREDFLDRMRLQTMDHYLSMKIADTVFEKLQCRLNDEIHRQTTVFRYAEESDFLDLDSLDNNKNRWNTHSETKPNIINLFQVDSSDDTEDAFGPPEAASPEFSYVSDGSKSSDEDEKRKLFKRPPGRPKGSGRRPIKRPKSVSVPEFLRNLLFDERYCPSIIKWEDYSQGKFR</sequence>
<dbReference type="PROSITE" id="PS51433">
    <property type="entry name" value="PNT"/>
    <property type="match status" value="1"/>
</dbReference>
<keyword evidence="4" id="KW-1185">Reference proteome</keyword>
<dbReference type="Proteomes" id="UP000324832">
    <property type="component" value="Unassembled WGS sequence"/>
</dbReference>
<evidence type="ECO:0000259" key="2">
    <source>
        <dbReference type="PROSITE" id="PS51433"/>
    </source>
</evidence>
<dbReference type="SUPFAM" id="SSF47769">
    <property type="entry name" value="SAM/Pointed domain"/>
    <property type="match status" value="1"/>
</dbReference>
<dbReference type="InterPro" id="IPR013761">
    <property type="entry name" value="SAM/pointed_sf"/>
</dbReference>
<dbReference type="EMBL" id="FZQP02000693">
    <property type="protein sequence ID" value="VVC90079.1"/>
    <property type="molecule type" value="Genomic_DNA"/>
</dbReference>
<dbReference type="Gene3D" id="1.10.150.50">
    <property type="entry name" value="Transcription Factor, Ets-1"/>
    <property type="match status" value="1"/>
</dbReference>
<evidence type="ECO:0000313" key="4">
    <source>
        <dbReference type="Proteomes" id="UP000324832"/>
    </source>
</evidence>
<protein>
    <recommendedName>
        <fullName evidence="2">PNT domain-containing protein</fullName>
    </recommendedName>
</protein>
<dbReference type="InterPro" id="IPR003118">
    <property type="entry name" value="Pointed_dom"/>
</dbReference>
<reference evidence="3 4" key="1">
    <citation type="submission" date="2017-07" db="EMBL/GenBank/DDBJ databases">
        <authorList>
            <person name="Talla V."/>
            <person name="Backstrom N."/>
        </authorList>
    </citation>
    <scope>NUCLEOTIDE SEQUENCE [LARGE SCALE GENOMIC DNA]</scope>
</reference>
<evidence type="ECO:0000313" key="3">
    <source>
        <dbReference type="EMBL" id="VVC90079.1"/>
    </source>
</evidence>
<dbReference type="AlphaFoldDB" id="A0A5E4PYW8"/>
<gene>
    <name evidence="3" type="ORF">LSINAPIS_LOCUS3075</name>
</gene>